<evidence type="ECO:0000313" key="5">
    <source>
        <dbReference type="Proteomes" id="UP000573327"/>
    </source>
</evidence>
<dbReference type="EMBL" id="JACHJR010000001">
    <property type="protein sequence ID" value="MBB4945570.1"/>
    <property type="molecule type" value="Genomic_DNA"/>
</dbReference>
<keyword evidence="2" id="KW-0472">Membrane</keyword>
<feature type="region of interest" description="Disordered" evidence="1">
    <location>
        <begin position="133"/>
        <end position="156"/>
    </location>
</feature>
<keyword evidence="2" id="KW-0812">Transmembrane</keyword>
<organism evidence="4 5">
    <name type="scientific">Kitasatospora gansuensis</name>
    <dbReference type="NCBI Taxonomy" id="258050"/>
    <lineage>
        <taxon>Bacteria</taxon>
        <taxon>Bacillati</taxon>
        <taxon>Actinomycetota</taxon>
        <taxon>Actinomycetes</taxon>
        <taxon>Kitasatosporales</taxon>
        <taxon>Streptomycetaceae</taxon>
        <taxon>Kitasatospora</taxon>
    </lineage>
</organism>
<feature type="domain" description="GH16" evidence="3">
    <location>
        <begin position="134"/>
        <end position="396"/>
    </location>
</feature>
<feature type="compositionally biased region" description="Low complexity" evidence="1">
    <location>
        <begin position="142"/>
        <end position="156"/>
    </location>
</feature>
<feature type="transmembrane region" description="Helical" evidence="2">
    <location>
        <begin position="68"/>
        <end position="88"/>
    </location>
</feature>
<evidence type="ECO:0000313" key="4">
    <source>
        <dbReference type="EMBL" id="MBB4945570.1"/>
    </source>
</evidence>
<keyword evidence="5" id="KW-1185">Reference proteome</keyword>
<dbReference type="PANTHER" id="PTHR10963:SF60">
    <property type="entry name" value="GRAM-NEGATIVE BACTERIA-BINDING PROTEIN 1-RELATED"/>
    <property type="match status" value="1"/>
</dbReference>
<evidence type="ECO:0000256" key="1">
    <source>
        <dbReference type="SAM" id="MobiDB-lite"/>
    </source>
</evidence>
<proteinExistence type="predicted"/>
<accession>A0A7W7WGE9</accession>
<dbReference type="Pfam" id="PF00722">
    <property type="entry name" value="Glyco_hydro_16"/>
    <property type="match status" value="1"/>
</dbReference>
<dbReference type="PROSITE" id="PS51762">
    <property type="entry name" value="GH16_2"/>
    <property type="match status" value="1"/>
</dbReference>
<dbReference type="InterPro" id="IPR013320">
    <property type="entry name" value="ConA-like_dom_sf"/>
</dbReference>
<dbReference type="Gene3D" id="2.60.120.200">
    <property type="match status" value="1"/>
</dbReference>
<keyword evidence="2" id="KW-1133">Transmembrane helix</keyword>
<protein>
    <submittedName>
        <fullName evidence="4">Beta-glucanase (GH16 family)</fullName>
    </submittedName>
</protein>
<dbReference type="SUPFAM" id="SSF49899">
    <property type="entry name" value="Concanavalin A-like lectins/glucanases"/>
    <property type="match status" value="1"/>
</dbReference>
<reference evidence="4 5" key="1">
    <citation type="submission" date="2020-08" db="EMBL/GenBank/DDBJ databases">
        <title>Sequencing the genomes of 1000 actinobacteria strains.</title>
        <authorList>
            <person name="Klenk H.-P."/>
        </authorList>
    </citation>
    <scope>NUCLEOTIDE SEQUENCE [LARGE SCALE GENOMIC DNA]</scope>
    <source>
        <strain evidence="4 5">DSM 44786</strain>
    </source>
</reference>
<evidence type="ECO:0000259" key="3">
    <source>
        <dbReference type="PROSITE" id="PS51762"/>
    </source>
</evidence>
<comment type="caution">
    <text evidence="4">The sequence shown here is derived from an EMBL/GenBank/DDBJ whole genome shotgun (WGS) entry which is preliminary data.</text>
</comment>
<dbReference type="InterPro" id="IPR050546">
    <property type="entry name" value="Glycosyl_Hydrlase_16"/>
</dbReference>
<dbReference type="Proteomes" id="UP000573327">
    <property type="component" value="Unassembled WGS sequence"/>
</dbReference>
<dbReference type="RefSeq" id="WP_184912068.1">
    <property type="nucleotide sequence ID" value="NZ_JACHJR010000001.1"/>
</dbReference>
<evidence type="ECO:0000256" key="2">
    <source>
        <dbReference type="SAM" id="Phobius"/>
    </source>
</evidence>
<dbReference type="CDD" id="cd08023">
    <property type="entry name" value="GH16_laminarinase_like"/>
    <property type="match status" value="1"/>
</dbReference>
<dbReference type="PANTHER" id="PTHR10963">
    <property type="entry name" value="GLYCOSYL HYDROLASE-RELATED"/>
    <property type="match status" value="1"/>
</dbReference>
<dbReference type="AlphaFoldDB" id="A0A7W7WGE9"/>
<dbReference type="GO" id="GO:0005975">
    <property type="term" value="P:carbohydrate metabolic process"/>
    <property type="evidence" value="ECO:0007669"/>
    <property type="project" value="InterPro"/>
</dbReference>
<dbReference type="InterPro" id="IPR000757">
    <property type="entry name" value="Beta-glucanase-like"/>
</dbReference>
<sequence length="396" mass="42479">MAPKFFSPKLTVPLLLAASGWAALGALALPTPVRLPVTLAYLLVGPGLALTGPPRAGRGFLATAVRAVALGLAVETLLAVALFVGGWFTPARAVLLLAVLTTLAVLARPPFGRPALAALMLVTACNAGSGTGQEVWNTPGVPSQASGPADGGSPAAPGPWQLVFQDEFDGARLDRGHWATCYDWNDRGCTNRGNRELEWYLPSQAAVAGGLLTLTAERRATDGSDDRHYPWTSGMVSTGRDSWNAQPRATFTRGYFAASIRIPAEAGMFPAFWLMPATRTTPPELDVVEFLGPTNANTAQLTVHWRGQDGSDQHQSEYVGPADYPAGFHVFGLAWERDSLTWYIDGVARHRETDPGRIPDQPMEVLLNLAVGYPKAPPDGVDTARLQVDWVRVWQH</sequence>
<gene>
    <name evidence="4" type="ORF">F4556_001105</name>
</gene>
<dbReference type="GO" id="GO:0004553">
    <property type="term" value="F:hydrolase activity, hydrolyzing O-glycosyl compounds"/>
    <property type="evidence" value="ECO:0007669"/>
    <property type="project" value="InterPro"/>
</dbReference>
<feature type="transmembrane region" description="Helical" evidence="2">
    <location>
        <begin position="94"/>
        <end position="111"/>
    </location>
</feature>
<name>A0A7W7WGE9_9ACTN</name>